<gene>
    <name evidence="3" type="ORF">CBM2586_P90007</name>
    <name evidence="2" type="ORF">CBM2589_P90035</name>
    <name evidence="4" type="ORF">CBM2594_P30036</name>
    <name evidence="5" type="ORF">CBM2636_P10193</name>
</gene>
<evidence type="ECO:0000313" key="5">
    <source>
        <dbReference type="EMBL" id="SPD69282.1"/>
    </source>
</evidence>
<sequence>MRIFSRITALAVLATVINLFAVLFFLCTTEDDSLAAMQVHIVAEIEFLVLISWLLAKLLGLDRKPAAAA</sequence>
<geneLocation type="plasmid" evidence="5">
    <name>CBM2636p</name>
</geneLocation>
<evidence type="ECO:0000313" key="8">
    <source>
        <dbReference type="Proteomes" id="UP000257016"/>
    </source>
</evidence>
<keyword evidence="1" id="KW-1133">Transmembrane helix</keyword>
<keyword evidence="1" id="KW-0812">Transmembrane</keyword>
<dbReference type="RefSeq" id="WP_012354526.1">
    <property type="nucleotide sequence ID" value="NZ_CBCRZP010000050.1"/>
</dbReference>
<dbReference type="EMBL" id="OFSP01000077">
    <property type="protein sequence ID" value="SOY77412.1"/>
    <property type="molecule type" value="Genomic_DNA"/>
</dbReference>
<dbReference type="AlphaFoldDB" id="A0A375DB36"/>
<reference evidence="6 7" key="1">
    <citation type="submission" date="2018-01" db="EMBL/GenBank/DDBJ databases">
        <authorList>
            <person name="Clerissi C."/>
        </authorList>
    </citation>
    <scope>NUCLEOTIDE SEQUENCE [LARGE SCALE GENOMIC DNA]</scope>
    <source>
        <strain evidence="3">Cupriavidus taiwanensis LMG 19430</strain>
        <strain evidence="2">Cupriavidus taiwanensis STM 3521</strain>
        <strain evidence="4">Cupriavidus taiwanensis STM 6021</strain>
        <strain evidence="5">Cupriavidus taiwanensis SWF 66322</strain>
        <plasmid evidence="8">cbm2586_p</plasmid>
        <plasmid evidence="7">cbm2589_p</plasmid>
        <plasmid evidence="5">CBM2636p</plasmid>
        <plasmid evidence="6">cbm2636p</plasmid>
    </source>
</reference>
<dbReference type="EMBL" id="OFSN01000066">
    <property type="protein sequence ID" value="SOY78256.1"/>
    <property type="molecule type" value="Genomic_DNA"/>
</dbReference>
<dbReference type="Proteomes" id="UP000254259">
    <property type="component" value="Plasmid CBM2636p"/>
</dbReference>
<protein>
    <submittedName>
        <fullName evidence="2 4">Lipoprotein</fullName>
    </submittedName>
</protein>
<keyword evidence="2" id="KW-0449">Lipoprotein</keyword>
<organism evidence="2 7">
    <name type="scientific">Cupriavidus taiwanensis</name>
    <dbReference type="NCBI Taxonomy" id="164546"/>
    <lineage>
        <taxon>Bacteria</taxon>
        <taxon>Pseudomonadati</taxon>
        <taxon>Pseudomonadota</taxon>
        <taxon>Betaproteobacteria</taxon>
        <taxon>Burkholderiales</taxon>
        <taxon>Burkholderiaceae</taxon>
        <taxon>Cupriavidus</taxon>
    </lineage>
</organism>
<dbReference type="Proteomes" id="UP000257139">
    <property type="component" value="Plasmid CBM2594_p"/>
</dbReference>
<geneLocation type="plasmid" evidence="6">
    <name>cbm2636p</name>
</geneLocation>
<dbReference type="EMBL" id="OGUU01000036">
    <property type="protein sequence ID" value="SPC25337.1"/>
    <property type="molecule type" value="Genomic_DNA"/>
</dbReference>
<evidence type="ECO:0000256" key="1">
    <source>
        <dbReference type="SAM" id="Phobius"/>
    </source>
</evidence>
<dbReference type="Proteomes" id="UP000257016">
    <property type="component" value="Unassembled WGS sequence"/>
</dbReference>
<evidence type="ECO:0000313" key="3">
    <source>
        <dbReference type="EMBL" id="SOY78256.1"/>
    </source>
</evidence>
<geneLocation type="plasmid" evidence="8">
    <name>cbm2586_p</name>
</geneLocation>
<evidence type="ECO:0000313" key="7">
    <source>
        <dbReference type="Proteomes" id="UP000256297"/>
    </source>
</evidence>
<evidence type="ECO:0000313" key="2">
    <source>
        <dbReference type="EMBL" id="SOY77412.1"/>
    </source>
</evidence>
<evidence type="ECO:0000313" key="4">
    <source>
        <dbReference type="EMBL" id="SPC25337.1"/>
    </source>
</evidence>
<name>A0A375DB36_9BURK</name>
<feature type="transmembrane region" description="Helical" evidence="1">
    <location>
        <begin position="38"/>
        <end position="56"/>
    </location>
</feature>
<keyword evidence="5" id="KW-0614">Plasmid</keyword>
<accession>A0A375DB36</accession>
<geneLocation type="plasmid" evidence="7">
    <name>cbm2589_p</name>
</geneLocation>
<proteinExistence type="predicted"/>
<dbReference type="Proteomes" id="UP000256297">
    <property type="component" value="Plasmid CBM2589_p"/>
</dbReference>
<evidence type="ECO:0000313" key="6">
    <source>
        <dbReference type="Proteomes" id="UP000254259"/>
    </source>
</evidence>
<keyword evidence="1" id="KW-0472">Membrane</keyword>
<feature type="transmembrane region" description="Helical" evidence="1">
    <location>
        <begin position="7"/>
        <end position="26"/>
    </location>
</feature>
<dbReference type="EMBL" id="LT984815">
    <property type="protein sequence ID" value="SPD69282.1"/>
    <property type="molecule type" value="Genomic_DNA"/>
</dbReference>
<dbReference type="GeneID" id="29763633"/>